<dbReference type="SUPFAM" id="SSF47823">
    <property type="entry name" value="lambda integrase-like, N-terminal domain"/>
    <property type="match status" value="1"/>
</dbReference>
<feature type="region of interest" description="Disordered" evidence="3">
    <location>
        <begin position="1"/>
        <end position="73"/>
    </location>
</feature>
<reference evidence="4 5" key="1">
    <citation type="submission" date="2020-06" db="EMBL/GenBank/DDBJ databases">
        <authorList>
            <person name="Li R."/>
            <person name="Bekaert M."/>
        </authorList>
    </citation>
    <scope>NUCLEOTIDE SEQUENCE [LARGE SCALE GENOMIC DNA]</scope>
    <source>
        <strain evidence="5">wild</strain>
    </source>
</reference>
<dbReference type="SUPFAM" id="SSF56349">
    <property type="entry name" value="DNA breaking-rejoining enzymes"/>
    <property type="match status" value="1"/>
</dbReference>
<dbReference type="Gene3D" id="3.10.10.10">
    <property type="entry name" value="HIV Type 1 Reverse Transcriptase, subunit A, domain 1"/>
    <property type="match status" value="1"/>
</dbReference>
<dbReference type="GO" id="GO:0003677">
    <property type="term" value="F:DNA binding"/>
    <property type="evidence" value="ECO:0007669"/>
    <property type="project" value="UniProtKB-KW"/>
</dbReference>
<protein>
    <recommendedName>
        <fullName evidence="6">Reverse transcriptase domain-containing protein</fullName>
    </recommendedName>
</protein>
<feature type="compositionally biased region" description="Polar residues" evidence="3">
    <location>
        <begin position="40"/>
        <end position="63"/>
    </location>
</feature>
<dbReference type="Gene3D" id="1.10.443.10">
    <property type="entry name" value="Intergrase catalytic core"/>
    <property type="match status" value="1"/>
</dbReference>
<evidence type="ECO:0000313" key="5">
    <source>
        <dbReference type="Proteomes" id="UP000507470"/>
    </source>
</evidence>
<dbReference type="PANTHER" id="PTHR34605:SF3">
    <property type="entry name" value="P CELL-TYPE AGGLUTINATION PROTEIN MAP4-LIKE-RELATED"/>
    <property type="match status" value="1"/>
</dbReference>
<evidence type="ECO:0000256" key="3">
    <source>
        <dbReference type="SAM" id="MobiDB-lite"/>
    </source>
</evidence>
<name>A0A6J8ES75_MYTCO</name>
<dbReference type="PANTHER" id="PTHR34605">
    <property type="entry name" value="PHAGE_INTEGRASE DOMAIN-CONTAINING PROTEIN"/>
    <property type="match status" value="1"/>
</dbReference>
<keyword evidence="2" id="KW-0233">DNA recombination</keyword>
<evidence type="ECO:0000313" key="4">
    <source>
        <dbReference type="EMBL" id="CAC5422743.1"/>
    </source>
</evidence>
<dbReference type="InterPro" id="IPR043128">
    <property type="entry name" value="Rev_trsase/Diguanyl_cyclase"/>
</dbReference>
<accession>A0A6J8ES75</accession>
<dbReference type="OrthoDB" id="6149526at2759"/>
<gene>
    <name evidence="4" type="ORF">MCOR_54775</name>
</gene>
<dbReference type="Gene3D" id="3.30.70.270">
    <property type="match status" value="1"/>
</dbReference>
<dbReference type="Proteomes" id="UP000507470">
    <property type="component" value="Unassembled WGS sequence"/>
</dbReference>
<keyword evidence="1" id="KW-0238">DNA-binding</keyword>
<dbReference type="SUPFAM" id="SSF56672">
    <property type="entry name" value="DNA/RNA polymerases"/>
    <property type="match status" value="1"/>
</dbReference>
<dbReference type="Gene3D" id="1.10.150.130">
    <property type="match status" value="1"/>
</dbReference>
<dbReference type="GO" id="GO:0015074">
    <property type="term" value="P:DNA integration"/>
    <property type="evidence" value="ECO:0007669"/>
    <property type="project" value="InterPro"/>
</dbReference>
<dbReference type="InterPro" id="IPR052925">
    <property type="entry name" value="Phage_Integrase-like_Recomb"/>
</dbReference>
<proteinExistence type="predicted"/>
<evidence type="ECO:0008006" key="6">
    <source>
        <dbReference type="Google" id="ProtNLM"/>
    </source>
</evidence>
<keyword evidence="5" id="KW-1185">Reference proteome</keyword>
<feature type="compositionally biased region" description="Low complexity" evidence="3">
    <location>
        <begin position="64"/>
        <end position="73"/>
    </location>
</feature>
<dbReference type="InterPro" id="IPR013762">
    <property type="entry name" value="Integrase-like_cat_sf"/>
</dbReference>
<sequence length="1003" mass="112124">MPSQLPKRSNRKRKSTQRLGELMGNIGSSDLEVDVPTDNPVPSSLNPNANSSQLSAENPHVQSNPNDPNTNNDDQILRILTVATPIITQTVVTILKSTGVIQGKDVISPDLTLIPAHQSVNSICPPRQDTNTYNTTEMTTPSQSHSTNIIGNQSSESNNPSCSNVISRSGQQCFMPTEGSPSQHVVNHLLQGTPNTGTFSNELGGQGLSRPLALGVDPKLKADIWSNKYTNLEDLLKSKSRVVKYVPVEKDDCLTFVKSSSSKAKIESMAQWHEAFHIYGAIYFEKYPTESPKLMKNAAIIANLAEKAGIEAAFSYDQAYRQWREVDPLHLPWDGVNGEFPFLHTASRLQPINRKGFVMLSTMMKAARQEFVDMSTSAKFAVETTAGGIANNPNTRRSILTPPIEGGALIQKNSPVNRNLKPGDFQISTPIHIDKLGKYLKGYDTSKVEFLLEGFKTGFKIPFEGDEKYLFSRNLRSTVENCLVLQKKITEEIKAGRVAGPFKEPPFENFRISPLGLVPKSKPGEFRVIHDLSHPLGSSVNDGISKENSAVQYQSVDDACQLMLKYGKNCIMSKIDVVQAYRLVPMHFSCYHLLGFALEEGLYFDKNLAMGLSYSCNLFERFSSAIHWIAETKLAIHSCVHLLDDFLFISPPPIKIGQFNLQKFLDFAAEIGIRFQTFGTRDGSNTNRCFTPYAGSLRMIATEILEGSLTKNSFQNYNRSINYYKDFIAIYFPASSVLPISLEYLVLFIAYCMHRELSYNTVSSYVSMLNYAQKMAGFPDLSKNFVIKKCLEGFRKKKARADTRLPITPAILKKLVESLTHLGFSKFLQILLKAMYLMAFHAFLRVGEITSTSSSPKNIISFTSVNFLLTGEHPFAVLLDMSHFKHHTGKSCHKFQINCNVKNVDLCPVHAVWEYCKMRGIQNGPLFCFMDGKPIPRQYFTRQLQLSLQWAGCETALYKGHSFRIGAASSAAMMGISSDNIQLMGRWHSDAYKKYIRIPVLNI</sequence>
<evidence type="ECO:0000256" key="2">
    <source>
        <dbReference type="ARBA" id="ARBA00023172"/>
    </source>
</evidence>
<organism evidence="4 5">
    <name type="scientific">Mytilus coruscus</name>
    <name type="common">Sea mussel</name>
    <dbReference type="NCBI Taxonomy" id="42192"/>
    <lineage>
        <taxon>Eukaryota</taxon>
        <taxon>Metazoa</taxon>
        <taxon>Spiralia</taxon>
        <taxon>Lophotrochozoa</taxon>
        <taxon>Mollusca</taxon>
        <taxon>Bivalvia</taxon>
        <taxon>Autobranchia</taxon>
        <taxon>Pteriomorphia</taxon>
        <taxon>Mytilida</taxon>
        <taxon>Mytiloidea</taxon>
        <taxon>Mytilidae</taxon>
        <taxon>Mytilinae</taxon>
        <taxon>Mytilus</taxon>
    </lineage>
</organism>
<evidence type="ECO:0000256" key="1">
    <source>
        <dbReference type="ARBA" id="ARBA00023125"/>
    </source>
</evidence>
<dbReference type="AlphaFoldDB" id="A0A6J8ES75"/>
<dbReference type="InterPro" id="IPR010998">
    <property type="entry name" value="Integrase_recombinase_N"/>
</dbReference>
<dbReference type="InterPro" id="IPR011010">
    <property type="entry name" value="DNA_brk_join_enz"/>
</dbReference>
<dbReference type="InterPro" id="IPR043502">
    <property type="entry name" value="DNA/RNA_pol_sf"/>
</dbReference>
<dbReference type="EMBL" id="CACVKT020009697">
    <property type="protein sequence ID" value="CAC5422743.1"/>
    <property type="molecule type" value="Genomic_DNA"/>
</dbReference>
<dbReference type="GO" id="GO:0006310">
    <property type="term" value="P:DNA recombination"/>
    <property type="evidence" value="ECO:0007669"/>
    <property type="project" value="UniProtKB-KW"/>
</dbReference>